<keyword evidence="3" id="KW-1185">Reference proteome</keyword>
<evidence type="ECO:0000313" key="3">
    <source>
        <dbReference type="Proteomes" id="UP000249829"/>
    </source>
</evidence>
<feature type="compositionally biased region" description="Pro residues" evidence="1">
    <location>
        <begin position="453"/>
        <end position="465"/>
    </location>
</feature>
<reference evidence="2 3" key="1">
    <citation type="submission" date="2018-02" db="EMBL/GenBank/DDBJ databases">
        <title>The genomes of Aspergillus section Nigri reveals drivers in fungal speciation.</title>
        <authorList>
            <consortium name="DOE Joint Genome Institute"/>
            <person name="Vesth T.C."/>
            <person name="Nybo J."/>
            <person name="Theobald S."/>
            <person name="Brandl J."/>
            <person name="Frisvad J.C."/>
            <person name="Nielsen K.F."/>
            <person name="Lyhne E.K."/>
            <person name="Kogle M.E."/>
            <person name="Kuo A."/>
            <person name="Riley R."/>
            <person name="Clum A."/>
            <person name="Nolan M."/>
            <person name="Lipzen A."/>
            <person name="Salamov A."/>
            <person name="Henrissat B."/>
            <person name="Wiebenga A."/>
            <person name="De vries R.P."/>
            <person name="Grigoriev I.V."/>
            <person name="Mortensen U.H."/>
            <person name="Andersen M.R."/>
            <person name="Baker S.E."/>
        </authorList>
    </citation>
    <scope>NUCLEOTIDE SEQUENCE [LARGE SCALE GENOMIC DNA]</scope>
    <source>
        <strain evidence="2 3">CBS 115571</strain>
    </source>
</reference>
<proteinExistence type="predicted"/>
<feature type="compositionally biased region" description="Basic and acidic residues" evidence="1">
    <location>
        <begin position="49"/>
        <end position="62"/>
    </location>
</feature>
<feature type="compositionally biased region" description="Polar residues" evidence="1">
    <location>
        <begin position="343"/>
        <end position="359"/>
    </location>
</feature>
<feature type="compositionally biased region" description="Polar residues" evidence="1">
    <location>
        <begin position="503"/>
        <end position="512"/>
    </location>
</feature>
<feature type="region of interest" description="Disordered" evidence="1">
    <location>
        <begin position="444"/>
        <end position="552"/>
    </location>
</feature>
<dbReference type="OMA" id="HRHGNSQ"/>
<feature type="region of interest" description="Disordered" evidence="1">
    <location>
        <begin position="286"/>
        <end position="380"/>
    </location>
</feature>
<feature type="compositionally biased region" description="Basic and acidic residues" evidence="1">
    <location>
        <begin position="25"/>
        <end position="40"/>
    </location>
</feature>
<feature type="compositionally biased region" description="Low complexity" evidence="1">
    <location>
        <begin position="327"/>
        <end position="338"/>
    </location>
</feature>
<feature type="compositionally biased region" description="Low complexity" evidence="1">
    <location>
        <begin position="482"/>
        <end position="502"/>
    </location>
</feature>
<sequence length="643" mass="70714">MALGTFRGRSRTLRQPEASSSPTQKHTDARPRKNSGRHEQSANLSQDSARPKTAEQQQRHVQDANPGFDFQIPTTPSNAMTSPTSPIISPTDGLIGVALGSPRMIEMPIAMSQEQHFERPPEVPVRPSLQRKPSKWKKIGGLFKAKSALSAPVPTQALYHVQPTSEWPMPASAVSINRRQPMLEESPKLDEKPKTEEEPKPKPEYNHRNKADPRLDDQPSPIEAWPSLELEPTPELTALKHEQPETTAIHESSQTVNASSNFMPLLQIDIPDIQLERYSVMFGGVLQKNRPPSLNRRSKTLNDADTEEAKKPSPPSPEMVPPRRRATSPTRSRSNSPNFTLFPATQVSKASKVLGSQNIPRGPSPLHKTQTSLAESHQEDVSKDKNHLVLMVHSSPSSHKQQSSVSSFLSATSISSEDERLLLQKLKPVRSYVDEREPEWEIINKKSPTTNEPMPPIPPAIPRPKAPATLTINTQVPPIRTSSDSRSDASSPFSFVSSAKSPNTPRSRTNLPARSPTVSQASITTSSATTTPIAARRFPLGDERKNASTSDLNKPLPTVEISIARSVSVSRGKEISIARSVSVSRGKKQVIVPIRPRLDRANTTAADRVVETRIARPPPRLRDGGDLSPRPGSTRTVRVGNFI</sequence>
<dbReference type="STRING" id="1450538.A0A2V5HWY8"/>
<feature type="compositionally biased region" description="Basic and acidic residues" evidence="1">
    <location>
        <begin position="183"/>
        <end position="217"/>
    </location>
</feature>
<dbReference type="EMBL" id="KZ825122">
    <property type="protein sequence ID" value="PYI20800.1"/>
    <property type="molecule type" value="Genomic_DNA"/>
</dbReference>
<name>A0A2V5HWY8_ASPV1</name>
<organism evidence="2 3">
    <name type="scientific">Aspergillus violaceofuscus (strain CBS 115571)</name>
    <dbReference type="NCBI Taxonomy" id="1450538"/>
    <lineage>
        <taxon>Eukaryota</taxon>
        <taxon>Fungi</taxon>
        <taxon>Dikarya</taxon>
        <taxon>Ascomycota</taxon>
        <taxon>Pezizomycotina</taxon>
        <taxon>Eurotiomycetes</taxon>
        <taxon>Eurotiomycetidae</taxon>
        <taxon>Eurotiales</taxon>
        <taxon>Aspergillaceae</taxon>
        <taxon>Aspergillus</taxon>
    </lineage>
</organism>
<feature type="compositionally biased region" description="Low complexity" evidence="1">
    <location>
        <begin position="517"/>
        <end position="535"/>
    </location>
</feature>
<feature type="compositionally biased region" description="Basic and acidic residues" evidence="1">
    <location>
        <begin position="615"/>
        <end position="625"/>
    </location>
</feature>
<gene>
    <name evidence="2" type="ORF">BO99DRAFT_102067</name>
</gene>
<evidence type="ECO:0000256" key="1">
    <source>
        <dbReference type="SAM" id="MobiDB-lite"/>
    </source>
</evidence>
<accession>A0A2V5HWY8</accession>
<protein>
    <submittedName>
        <fullName evidence="2">Uncharacterized protein</fullName>
    </submittedName>
</protein>
<feature type="compositionally biased region" description="Polar residues" evidence="1">
    <location>
        <begin position="72"/>
        <end position="88"/>
    </location>
</feature>
<dbReference type="Proteomes" id="UP000249829">
    <property type="component" value="Unassembled WGS sequence"/>
</dbReference>
<feature type="region of interest" description="Disordered" evidence="1">
    <location>
        <begin position="1"/>
        <end position="90"/>
    </location>
</feature>
<feature type="region of interest" description="Disordered" evidence="1">
    <location>
        <begin position="615"/>
        <end position="643"/>
    </location>
</feature>
<dbReference type="AlphaFoldDB" id="A0A2V5HWY8"/>
<evidence type="ECO:0000313" key="2">
    <source>
        <dbReference type="EMBL" id="PYI20800.1"/>
    </source>
</evidence>
<feature type="region of interest" description="Disordered" evidence="1">
    <location>
        <begin position="183"/>
        <end position="225"/>
    </location>
</feature>